<feature type="compositionally biased region" description="Low complexity" evidence="1">
    <location>
        <begin position="81"/>
        <end position="90"/>
    </location>
</feature>
<sequence>MAAVVAPAPAAPMADSALVSVIAGAGRGASEGKLKYENEVGNLQNTFLQASLERVEDCQQWRRYTTRGRRRHQARGRRRSPTSPTPTAATDCQRPSFYNAMTQYSHNPGLNT</sequence>
<protein>
    <submittedName>
        <fullName evidence="2">Uncharacterized protein</fullName>
    </submittedName>
</protein>
<organism evidence="2 3">
    <name type="scientific">Eumeta variegata</name>
    <name type="common">Bagworm moth</name>
    <name type="synonym">Eumeta japonica</name>
    <dbReference type="NCBI Taxonomy" id="151549"/>
    <lineage>
        <taxon>Eukaryota</taxon>
        <taxon>Metazoa</taxon>
        <taxon>Ecdysozoa</taxon>
        <taxon>Arthropoda</taxon>
        <taxon>Hexapoda</taxon>
        <taxon>Insecta</taxon>
        <taxon>Pterygota</taxon>
        <taxon>Neoptera</taxon>
        <taxon>Endopterygota</taxon>
        <taxon>Lepidoptera</taxon>
        <taxon>Glossata</taxon>
        <taxon>Ditrysia</taxon>
        <taxon>Tineoidea</taxon>
        <taxon>Psychidae</taxon>
        <taxon>Oiketicinae</taxon>
        <taxon>Eumeta</taxon>
    </lineage>
</organism>
<feature type="region of interest" description="Disordered" evidence="1">
    <location>
        <begin position="66"/>
        <end position="112"/>
    </location>
</feature>
<dbReference type="EMBL" id="BGZK01001654">
    <property type="protein sequence ID" value="GBP84013.1"/>
    <property type="molecule type" value="Genomic_DNA"/>
</dbReference>
<evidence type="ECO:0000313" key="2">
    <source>
        <dbReference type="EMBL" id="GBP84013.1"/>
    </source>
</evidence>
<feature type="compositionally biased region" description="Polar residues" evidence="1">
    <location>
        <begin position="99"/>
        <end position="112"/>
    </location>
</feature>
<proteinExistence type="predicted"/>
<accession>A0A4C1ZA25</accession>
<dbReference type="Proteomes" id="UP000299102">
    <property type="component" value="Unassembled WGS sequence"/>
</dbReference>
<gene>
    <name evidence="2" type="ORF">EVAR_15750_1</name>
</gene>
<name>A0A4C1ZA25_EUMVA</name>
<keyword evidence="3" id="KW-1185">Reference proteome</keyword>
<comment type="caution">
    <text evidence="2">The sequence shown here is derived from an EMBL/GenBank/DDBJ whole genome shotgun (WGS) entry which is preliminary data.</text>
</comment>
<evidence type="ECO:0000256" key="1">
    <source>
        <dbReference type="SAM" id="MobiDB-lite"/>
    </source>
</evidence>
<dbReference type="AlphaFoldDB" id="A0A4C1ZA25"/>
<evidence type="ECO:0000313" key="3">
    <source>
        <dbReference type="Proteomes" id="UP000299102"/>
    </source>
</evidence>
<feature type="compositionally biased region" description="Basic residues" evidence="1">
    <location>
        <begin position="66"/>
        <end position="80"/>
    </location>
</feature>
<reference evidence="2 3" key="1">
    <citation type="journal article" date="2019" name="Commun. Biol.">
        <title>The bagworm genome reveals a unique fibroin gene that provides high tensile strength.</title>
        <authorList>
            <person name="Kono N."/>
            <person name="Nakamura H."/>
            <person name="Ohtoshi R."/>
            <person name="Tomita M."/>
            <person name="Numata K."/>
            <person name="Arakawa K."/>
        </authorList>
    </citation>
    <scope>NUCLEOTIDE SEQUENCE [LARGE SCALE GENOMIC DNA]</scope>
</reference>